<evidence type="ECO:0000313" key="13">
    <source>
        <dbReference type="EMBL" id="MBW4666356.1"/>
    </source>
</evidence>
<dbReference type="PANTHER" id="PTHR24363">
    <property type="entry name" value="SERINE/THREONINE PROTEIN KINASE"/>
    <property type="match status" value="1"/>
</dbReference>
<dbReference type="InterPro" id="IPR011009">
    <property type="entry name" value="Kinase-like_dom_sf"/>
</dbReference>
<evidence type="ECO:0000256" key="4">
    <source>
        <dbReference type="ARBA" id="ARBA00022741"/>
    </source>
</evidence>
<dbReference type="InterPro" id="IPR032710">
    <property type="entry name" value="NTF2-like_dom_sf"/>
</dbReference>
<dbReference type="Gene3D" id="3.30.200.20">
    <property type="entry name" value="Phosphorylase Kinase, domain 1"/>
    <property type="match status" value="1"/>
</dbReference>
<feature type="domain" description="Protein kinase" evidence="12">
    <location>
        <begin position="7"/>
        <end position="269"/>
    </location>
</feature>
<evidence type="ECO:0000256" key="2">
    <source>
        <dbReference type="ARBA" id="ARBA00022527"/>
    </source>
</evidence>
<dbReference type="Proteomes" id="UP000729701">
    <property type="component" value="Unassembled WGS sequence"/>
</dbReference>
<evidence type="ECO:0000256" key="7">
    <source>
        <dbReference type="ARBA" id="ARBA00047899"/>
    </source>
</evidence>
<sequence length="570" mass="63025">MLLNNRYRVISTLGNGGFGETFLAEDTQMPSNRRCVVKLLKPIQNNPQVYQLVQERFQREAAILEDLGGSTDQIPALYAYFQVDGQFYLVQEWIEGDTLTAKVQQQGALSESAVREILINLLPVLEYVHNKRIVHRDIKPDNIILRYRDNKPVLIDFGAVREAMGTVLTSQGHPASSIIIGTPGYMPSEQAAGRPMYSSDLYSLGITAIFLLTKRQPQELETDPRNGDLVWYRYAPGLSPTMRAVLDRAIAYHPRDRFSNAKEMLEALLSGGFFAAPTLTVGHSTQPSTINTQVTQKAQNTVPIGNTPSYQAPIRDNGTKGILLGIFLAAALGAIGAIGFAAFNKPSPQETPEPQQIQPTTSPIEPTTVPIEPQETQAPVRKKNRPKIQRTIEPSPTPIEPEEVTPTPTEVPTPEVTNSPPVLIPTPTLTPTPTPTLEVPTSTPIPSLTTPPPQVDKPSPTQFVQNYYGNINNRDFDSSWNQLSPSFQTNRKIHPYGYNSYVGWWGGQVEQVEIDQVNLQKATSETATVDARLKYVLKSGQVSPASVRFILVWNAADNKWVVTDAKRLRG</sequence>
<dbReference type="CDD" id="cd14014">
    <property type="entry name" value="STKc_PknB_like"/>
    <property type="match status" value="1"/>
</dbReference>
<name>A0A951URK3_9CYAN</name>
<comment type="catalytic activity">
    <reaction evidence="8">
        <text>L-seryl-[protein] + ATP = O-phospho-L-seryl-[protein] + ADP + H(+)</text>
        <dbReference type="Rhea" id="RHEA:17989"/>
        <dbReference type="Rhea" id="RHEA-COMP:9863"/>
        <dbReference type="Rhea" id="RHEA-COMP:11604"/>
        <dbReference type="ChEBI" id="CHEBI:15378"/>
        <dbReference type="ChEBI" id="CHEBI:29999"/>
        <dbReference type="ChEBI" id="CHEBI:30616"/>
        <dbReference type="ChEBI" id="CHEBI:83421"/>
        <dbReference type="ChEBI" id="CHEBI:456216"/>
        <dbReference type="EC" id="2.7.11.1"/>
    </reaction>
</comment>
<evidence type="ECO:0000256" key="11">
    <source>
        <dbReference type="SAM" id="Phobius"/>
    </source>
</evidence>
<feature type="compositionally biased region" description="Pro residues" evidence="10">
    <location>
        <begin position="422"/>
        <end position="434"/>
    </location>
</feature>
<dbReference type="GO" id="GO:0004674">
    <property type="term" value="F:protein serine/threonine kinase activity"/>
    <property type="evidence" value="ECO:0007669"/>
    <property type="project" value="UniProtKB-KW"/>
</dbReference>
<keyword evidence="4 9" id="KW-0547">Nucleotide-binding</keyword>
<evidence type="ECO:0000256" key="9">
    <source>
        <dbReference type="PROSITE-ProRule" id="PRU10141"/>
    </source>
</evidence>
<keyword evidence="5 13" id="KW-0418">Kinase</keyword>
<evidence type="ECO:0000256" key="8">
    <source>
        <dbReference type="ARBA" id="ARBA00048679"/>
    </source>
</evidence>
<dbReference type="SMART" id="SM00220">
    <property type="entry name" value="S_TKc"/>
    <property type="match status" value="1"/>
</dbReference>
<comment type="caution">
    <text evidence="13">The sequence shown here is derived from an EMBL/GenBank/DDBJ whole genome shotgun (WGS) entry which is preliminary data.</text>
</comment>
<evidence type="ECO:0000256" key="6">
    <source>
        <dbReference type="ARBA" id="ARBA00022840"/>
    </source>
</evidence>
<comment type="catalytic activity">
    <reaction evidence="7">
        <text>L-threonyl-[protein] + ATP = O-phospho-L-threonyl-[protein] + ADP + H(+)</text>
        <dbReference type="Rhea" id="RHEA:46608"/>
        <dbReference type="Rhea" id="RHEA-COMP:11060"/>
        <dbReference type="Rhea" id="RHEA-COMP:11605"/>
        <dbReference type="ChEBI" id="CHEBI:15378"/>
        <dbReference type="ChEBI" id="CHEBI:30013"/>
        <dbReference type="ChEBI" id="CHEBI:30616"/>
        <dbReference type="ChEBI" id="CHEBI:61977"/>
        <dbReference type="ChEBI" id="CHEBI:456216"/>
        <dbReference type="EC" id="2.7.11.1"/>
    </reaction>
</comment>
<keyword evidence="11" id="KW-0472">Membrane</keyword>
<proteinExistence type="predicted"/>
<evidence type="ECO:0000259" key="12">
    <source>
        <dbReference type="PROSITE" id="PS50011"/>
    </source>
</evidence>
<dbReference type="PANTHER" id="PTHR24363:SF0">
    <property type="entry name" value="SERINE_THREONINE KINASE LIKE DOMAIN CONTAINING 1"/>
    <property type="match status" value="1"/>
</dbReference>
<accession>A0A951URK3</accession>
<keyword evidence="2 13" id="KW-0723">Serine/threonine-protein kinase</keyword>
<feature type="compositionally biased region" description="Low complexity" evidence="10">
    <location>
        <begin position="345"/>
        <end position="368"/>
    </location>
</feature>
<dbReference type="SUPFAM" id="SSF54427">
    <property type="entry name" value="NTF2-like"/>
    <property type="match status" value="1"/>
</dbReference>
<keyword evidence="11" id="KW-1133">Transmembrane helix</keyword>
<gene>
    <name evidence="13" type="ORF">KME60_02645</name>
</gene>
<dbReference type="Pfam" id="PF00069">
    <property type="entry name" value="Pkinase"/>
    <property type="match status" value="1"/>
</dbReference>
<dbReference type="InterPro" id="IPR008271">
    <property type="entry name" value="Ser/Thr_kinase_AS"/>
</dbReference>
<evidence type="ECO:0000256" key="10">
    <source>
        <dbReference type="SAM" id="MobiDB-lite"/>
    </source>
</evidence>
<dbReference type="PROSITE" id="PS00107">
    <property type="entry name" value="PROTEIN_KINASE_ATP"/>
    <property type="match status" value="1"/>
</dbReference>
<dbReference type="InterPro" id="IPR017441">
    <property type="entry name" value="Protein_kinase_ATP_BS"/>
</dbReference>
<dbReference type="PROSITE" id="PS00108">
    <property type="entry name" value="PROTEIN_KINASE_ST"/>
    <property type="match status" value="1"/>
</dbReference>
<dbReference type="PROSITE" id="PS50011">
    <property type="entry name" value="PROTEIN_KINASE_DOM"/>
    <property type="match status" value="1"/>
</dbReference>
<feature type="transmembrane region" description="Helical" evidence="11">
    <location>
        <begin position="322"/>
        <end position="343"/>
    </location>
</feature>
<keyword evidence="6 9" id="KW-0067">ATP-binding</keyword>
<feature type="compositionally biased region" description="Low complexity" evidence="10">
    <location>
        <begin position="404"/>
        <end position="421"/>
    </location>
</feature>
<feature type="binding site" evidence="9">
    <location>
        <position position="38"/>
    </location>
    <ligand>
        <name>ATP</name>
        <dbReference type="ChEBI" id="CHEBI:30616"/>
    </ligand>
</feature>
<feature type="compositionally biased region" description="Low complexity" evidence="10">
    <location>
        <begin position="435"/>
        <end position="448"/>
    </location>
</feature>
<dbReference type="Gene3D" id="1.10.510.10">
    <property type="entry name" value="Transferase(Phosphotransferase) domain 1"/>
    <property type="match status" value="1"/>
</dbReference>
<evidence type="ECO:0000256" key="5">
    <source>
        <dbReference type="ARBA" id="ARBA00022777"/>
    </source>
</evidence>
<feature type="region of interest" description="Disordered" evidence="10">
    <location>
        <begin position="345"/>
        <end position="461"/>
    </location>
</feature>
<dbReference type="AlphaFoldDB" id="A0A951URK3"/>
<protein>
    <recommendedName>
        <fullName evidence="1">non-specific serine/threonine protein kinase</fullName>
        <ecNumber evidence="1">2.7.11.1</ecNumber>
    </recommendedName>
</protein>
<reference evidence="13" key="1">
    <citation type="submission" date="2021-05" db="EMBL/GenBank/DDBJ databases">
        <authorList>
            <person name="Pietrasiak N."/>
            <person name="Ward R."/>
            <person name="Stajich J.E."/>
            <person name="Kurbessoian T."/>
        </authorList>
    </citation>
    <scope>NUCLEOTIDE SEQUENCE</scope>
    <source>
        <strain evidence="13">GSE-NOS-MK-12-04C</strain>
    </source>
</reference>
<dbReference type="SUPFAM" id="SSF56112">
    <property type="entry name" value="Protein kinase-like (PK-like)"/>
    <property type="match status" value="1"/>
</dbReference>
<evidence type="ECO:0000256" key="1">
    <source>
        <dbReference type="ARBA" id="ARBA00012513"/>
    </source>
</evidence>
<dbReference type="EMBL" id="JAHHGZ010000002">
    <property type="protein sequence ID" value="MBW4666356.1"/>
    <property type="molecule type" value="Genomic_DNA"/>
</dbReference>
<keyword evidence="3" id="KW-0808">Transferase</keyword>
<dbReference type="GO" id="GO:0005524">
    <property type="term" value="F:ATP binding"/>
    <property type="evidence" value="ECO:0007669"/>
    <property type="project" value="UniProtKB-UniRule"/>
</dbReference>
<dbReference type="EC" id="2.7.11.1" evidence="1"/>
<reference evidence="13" key="2">
    <citation type="journal article" date="2022" name="Microbiol. Resour. Announc.">
        <title>Metagenome Sequencing to Explore Phylogenomics of Terrestrial Cyanobacteria.</title>
        <authorList>
            <person name="Ward R.D."/>
            <person name="Stajich J.E."/>
            <person name="Johansen J.R."/>
            <person name="Huntemann M."/>
            <person name="Clum A."/>
            <person name="Foster B."/>
            <person name="Foster B."/>
            <person name="Roux S."/>
            <person name="Palaniappan K."/>
            <person name="Varghese N."/>
            <person name="Mukherjee S."/>
            <person name="Reddy T.B.K."/>
            <person name="Daum C."/>
            <person name="Copeland A."/>
            <person name="Chen I.A."/>
            <person name="Ivanova N.N."/>
            <person name="Kyrpides N.C."/>
            <person name="Shapiro N."/>
            <person name="Eloe-Fadrosh E.A."/>
            <person name="Pietrasiak N."/>
        </authorList>
    </citation>
    <scope>NUCLEOTIDE SEQUENCE</scope>
    <source>
        <strain evidence="13">GSE-NOS-MK-12-04C</strain>
    </source>
</reference>
<evidence type="ECO:0000256" key="3">
    <source>
        <dbReference type="ARBA" id="ARBA00022679"/>
    </source>
</evidence>
<dbReference type="InterPro" id="IPR000719">
    <property type="entry name" value="Prot_kinase_dom"/>
</dbReference>
<keyword evidence="11" id="KW-0812">Transmembrane</keyword>
<evidence type="ECO:0000313" key="14">
    <source>
        <dbReference type="Proteomes" id="UP000729701"/>
    </source>
</evidence>
<organism evidence="13 14">
    <name type="scientific">Cyanomargarita calcarea GSE-NOS-MK-12-04C</name>
    <dbReference type="NCBI Taxonomy" id="2839659"/>
    <lineage>
        <taxon>Bacteria</taxon>
        <taxon>Bacillati</taxon>
        <taxon>Cyanobacteriota</taxon>
        <taxon>Cyanophyceae</taxon>
        <taxon>Nostocales</taxon>
        <taxon>Cyanomargaritaceae</taxon>
        <taxon>Cyanomargarita</taxon>
    </lineage>
</organism>